<dbReference type="PANTHER" id="PTHR37610:SF97">
    <property type="entry name" value="RETROTRANSPOSON GAG DOMAIN-CONTAINING PROTEIN"/>
    <property type="match status" value="1"/>
</dbReference>
<feature type="compositionally biased region" description="Low complexity" evidence="1">
    <location>
        <begin position="31"/>
        <end position="44"/>
    </location>
</feature>
<feature type="compositionally biased region" description="Polar residues" evidence="1">
    <location>
        <begin position="358"/>
        <end position="372"/>
    </location>
</feature>
<gene>
    <name evidence="3" type="ORF">LTRI10_LOCUS44682</name>
</gene>
<protein>
    <recommendedName>
        <fullName evidence="2">Retrotransposon Copia-like N-terminal domain-containing protein</fullName>
    </recommendedName>
</protein>
<dbReference type="AlphaFoldDB" id="A0AAV2G4Q1"/>
<evidence type="ECO:0000259" key="2">
    <source>
        <dbReference type="Pfam" id="PF14244"/>
    </source>
</evidence>
<feature type="region of interest" description="Disordered" evidence="1">
    <location>
        <begin position="1"/>
        <end position="44"/>
    </location>
</feature>
<feature type="region of interest" description="Disordered" evidence="1">
    <location>
        <begin position="336"/>
        <end position="372"/>
    </location>
</feature>
<feature type="domain" description="Retrotransposon Copia-like N-terminal" evidence="2">
    <location>
        <begin position="61"/>
        <end position="107"/>
    </location>
</feature>
<dbReference type="InterPro" id="IPR029472">
    <property type="entry name" value="Copia-like_N"/>
</dbReference>
<dbReference type="Proteomes" id="UP001497516">
    <property type="component" value="Chromosome 8"/>
</dbReference>
<organism evidence="3 4">
    <name type="scientific">Linum trigynum</name>
    <dbReference type="NCBI Taxonomy" id="586398"/>
    <lineage>
        <taxon>Eukaryota</taxon>
        <taxon>Viridiplantae</taxon>
        <taxon>Streptophyta</taxon>
        <taxon>Embryophyta</taxon>
        <taxon>Tracheophyta</taxon>
        <taxon>Spermatophyta</taxon>
        <taxon>Magnoliopsida</taxon>
        <taxon>eudicotyledons</taxon>
        <taxon>Gunneridae</taxon>
        <taxon>Pentapetalae</taxon>
        <taxon>rosids</taxon>
        <taxon>fabids</taxon>
        <taxon>Malpighiales</taxon>
        <taxon>Linaceae</taxon>
        <taxon>Linum</taxon>
    </lineage>
</organism>
<keyword evidence="4" id="KW-1185">Reference proteome</keyword>
<dbReference type="Pfam" id="PF14244">
    <property type="entry name" value="Retrotran_gag_3"/>
    <property type="match status" value="1"/>
</dbReference>
<dbReference type="EMBL" id="OZ034821">
    <property type="protein sequence ID" value="CAL1404863.1"/>
    <property type="molecule type" value="Genomic_DNA"/>
</dbReference>
<evidence type="ECO:0000313" key="4">
    <source>
        <dbReference type="Proteomes" id="UP001497516"/>
    </source>
</evidence>
<feature type="region of interest" description="Disordered" evidence="1">
    <location>
        <begin position="413"/>
        <end position="433"/>
    </location>
</feature>
<evidence type="ECO:0000313" key="3">
    <source>
        <dbReference type="EMBL" id="CAL1404863.1"/>
    </source>
</evidence>
<sequence>MANTPRPDTPGGTPLNPGAIPFGSFDGQTSGGSNNTGTTNNNNANNGRVDLLFGNPFYINPNENISQSIVSENLDGSNYQMWQRAILMALKTKHKIGFIDGTIAMPPVDDPAFGLWDASNTLVLCWILNSIEKKIRRSVLQHENAQVLWEELKRRFGLPNAIKLANLQDQIIACKQGSMNITQYYTAFKGLWEEYSQFNPIVECDCVAQRSRPCAAVEAFKQKQEVEYLIRFLKGLRSKYEIVHTQLLMMKPLPTVDSAVNDLLQHEQKIKGDKAGGTKGVQTVALAVTGNSSNQQKGMDITPDGKKFCRYCKKENHTIDECYSLKRKKARMARGNVAAAVSQSDSSTDSDTASSESKLSIDTRPSSGNFGLSSEELNKLRFLLNSVPPSPSPFPPASPSINHHAFSVAQHIPHFPNHAGPNDPHQDWFGKAD</sequence>
<feature type="compositionally biased region" description="Low complexity" evidence="1">
    <location>
        <begin position="337"/>
        <end position="357"/>
    </location>
</feature>
<dbReference type="PANTHER" id="PTHR37610">
    <property type="entry name" value="CCHC-TYPE DOMAIN-CONTAINING PROTEIN"/>
    <property type="match status" value="1"/>
</dbReference>
<evidence type="ECO:0000256" key="1">
    <source>
        <dbReference type="SAM" id="MobiDB-lite"/>
    </source>
</evidence>
<name>A0AAV2G4Q1_9ROSI</name>
<accession>A0AAV2G4Q1</accession>
<reference evidence="3 4" key="1">
    <citation type="submission" date="2024-04" db="EMBL/GenBank/DDBJ databases">
        <authorList>
            <person name="Fracassetti M."/>
        </authorList>
    </citation>
    <scope>NUCLEOTIDE SEQUENCE [LARGE SCALE GENOMIC DNA]</scope>
</reference>
<feature type="compositionally biased region" description="Basic and acidic residues" evidence="1">
    <location>
        <begin position="424"/>
        <end position="433"/>
    </location>
</feature>
<proteinExistence type="predicted"/>